<gene>
    <name evidence="2" type="ORF">EYF80_013733</name>
</gene>
<dbReference type="AlphaFoldDB" id="A0A4Z2IDC7"/>
<keyword evidence="3" id="KW-1185">Reference proteome</keyword>
<protein>
    <submittedName>
        <fullName evidence="2">Uncharacterized protein</fullName>
    </submittedName>
</protein>
<dbReference type="EMBL" id="SRLO01000097">
    <property type="protein sequence ID" value="TNN75970.1"/>
    <property type="molecule type" value="Genomic_DNA"/>
</dbReference>
<evidence type="ECO:0000313" key="3">
    <source>
        <dbReference type="Proteomes" id="UP000314294"/>
    </source>
</evidence>
<proteinExistence type="predicted"/>
<dbReference type="Proteomes" id="UP000314294">
    <property type="component" value="Unassembled WGS sequence"/>
</dbReference>
<accession>A0A4Z2IDC7</accession>
<feature type="region of interest" description="Disordered" evidence="1">
    <location>
        <begin position="1"/>
        <end position="27"/>
    </location>
</feature>
<evidence type="ECO:0000256" key="1">
    <source>
        <dbReference type="SAM" id="MobiDB-lite"/>
    </source>
</evidence>
<organism evidence="2 3">
    <name type="scientific">Liparis tanakae</name>
    <name type="common">Tanaka's snailfish</name>
    <dbReference type="NCBI Taxonomy" id="230148"/>
    <lineage>
        <taxon>Eukaryota</taxon>
        <taxon>Metazoa</taxon>
        <taxon>Chordata</taxon>
        <taxon>Craniata</taxon>
        <taxon>Vertebrata</taxon>
        <taxon>Euteleostomi</taxon>
        <taxon>Actinopterygii</taxon>
        <taxon>Neopterygii</taxon>
        <taxon>Teleostei</taxon>
        <taxon>Neoteleostei</taxon>
        <taxon>Acanthomorphata</taxon>
        <taxon>Eupercaria</taxon>
        <taxon>Perciformes</taxon>
        <taxon>Cottioidei</taxon>
        <taxon>Cottales</taxon>
        <taxon>Liparidae</taxon>
        <taxon>Liparis</taxon>
    </lineage>
</organism>
<sequence>MEEWRKGAGRGKAEHKWDPWERTEPSVQRTHAVTWERGCSQFSLLDAASSAVCETSGLSRGNDNEMKPRLLSSSVALLPANQISPRCKNRVLRPYFAD</sequence>
<evidence type="ECO:0000313" key="2">
    <source>
        <dbReference type="EMBL" id="TNN75970.1"/>
    </source>
</evidence>
<comment type="caution">
    <text evidence="2">The sequence shown here is derived from an EMBL/GenBank/DDBJ whole genome shotgun (WGS) entry which is preliminary data.</text>
</comment>
<name>A0A4Z2IDC7_9TELE</name>
<reference evidence="2 3" key="1">
    <citation type="submission" date="2019-03" db="EMBL/GenBank/DDBJ databases">
        <title>First draft genome of Liparis tanakae, snailfish: a comprehensive survey of snailfish specific genes.</title>
        <authorList>
            <person name="Kim W."/>
            <person name="Song I."/>
            <person name="Jeong J.-H."/>
            <person name="Kim D."/>
            <person name="Kim S."/>
            <person name="Ryu S."/>
            <person name="Song J.Y."/>
            <person name="Lee S.K."/>
        </authorList>
    </citation>
    <scope>NUCLEOTIDE SEQUENCE [LARGE SCALE GENOMIC DNA]</scope>
    <source>
        <tissue evidence="2">Muscle</tissue>
    </source>
</reference>
<feature type="compositionally biased region" description="Basic and acidic residues" evidence="1">
    <location>
        <begin position="1"/>
        <end position="24"/>
    </location>
</feature>